<dbReference type="CDD" id="cd17273">
    <property type="entry name" value="RMtype1_S_EcoJA69PI-TRD1-CR1_like"/>
    <property type="match status" value="1"/>
</dbReference>
<sequence>MTPEQLKASILQRAMEGKLVPQDPNDEPASELLKRIKDEKEKLISEGKVKRDKKETEFFCGDDGKPYEKLADGTVKKVEVPYEIPDSWEWVRLRNLGIITSGGTPKSSEPSYYGGDIIWITPADLGKQQKNKLFSTSSKTITELGLQKSSAQLISKHSIVYSSRAPIGHINIVNDDFTTNQGCKSVTPLLANLDFLYWLLQFRTKDIILRSSGTTFKEISASGFGETLLPLPPLAEQKRIVAQIERALEKVEAYAESYNKLQELDRAFPDKLKKSILQYAMQGKLVAQDPNDEPVEVLLEKIRAEKQKLFEEGKLKKKDLTEMVVIKGDDNSHYGNKEERTSSAIPNIPNSWCYIKLGDLVLFNIGKTPPRSEPTFWGNDISWVSISDMPTRGHITKTKEGLSYSAINQKNIKIAPVGTLLMSFKLSIGKVAVLEIPASHNEAIISIFPHIDEKHIIRNYLMTCLPLISTAGNSKDAIKGKTLNSTSISELLIPISNYREMNDIVSKIDLLFQKVSRLSE</sequence>
<evidence type="ECO:0000256" key="2">
    <source>
        <dbReference type="ARBA" id="ARBA00022747"/>
    </source>
</evidence>
<organism evidence="7 8">
    <name type="scientific">Streptococcus suis</name>
    <dbReference type="NCBI Taxonomy" id="1307"/>
    <lineage>
        <taxon>Bacteria</taxon>
        <taxon>Bacillati</taxon>
        <taxon>Bacillota</taxon>
        <taxon>Bacilli</taxon>
        <taxon>Lactobacillales</taxon>
        <taxon>Streptococcaceae</taxon>
        <taxon>Streptococcus</taxon>
    </lineage>
</organism>
<comment type="subunit">
    <text evidence="4">The methyltransferase is composed of M and S polypeptides.</text>
</comment>
<dbReference type="GO" id="GO:0003677">
    <property type="term" value="F:DNA binding"/>
    <property type="evidence" value="ECO:0007669"/>
    <property type="project" value="UniProtKB-KW"/>
</dbReference>
<dbReference type="Proteomes" id="UP000072933">
    <property type="component" value="Unassembled WGS sequence"/>
</dbReference>
<evidence type="ECO:0000256" key="3">
    <source>
        <dbReference type="ARBA" id="ARBA00023125"/>
    </source>
</evidence>
<keyword evidence="2" id="KW-0680">Restriction system</keyword>
<keyword evidence="5" id="KW-0175">Coiled coil</keyword>
<comment type="similarity">
    <text evidence="1">Belongs to the type-I restriction system S methylase family.</text>
</comment>
<feature type="domain" description="Type I restriction modification DNA specificity" evidence="6">
    <location>
        <begin position="350"/>
        <end position="509"/>
    </location>
</feature>
<protein>
    <submittedName>
        <fullName evidence="7">Type I restriction-modification system, S subunit</fullName>
    </submittedName>
</protein>
<feature type="coiled-coil region" evidence="5">
    <location>
        <begin position="234"/>
        <end position="264"/>
    </location>
</feature>
<accession>A0A116NFT4</accession>
<name>A0A116NFT4_STRSU</name>
<evidence type="ECO:0000313" key="7">
    <source>
        <dbReference type="EMBL" id="CYW00639.1"/>
    </source>
</evidence>
<dbReference type="AlphaFoldDB" id="A0A116NFT4"/>
<dbReference type="RefSeq" id="WP_044669582.1">
    <property type="nucleotide sequence ID" value="NZ_CEJO01000056.1"/>
</dbReference>
<dbReference type="GO" id="GO:0009307">
    <property type="term" value="P:DNA restriction-modification system"/>
    <property type="evidence" value="ECO:0007669"/>
    <property type="project" value="UniProtKB-KW"/>
</dbReference>
<dbReference type="EMBL" id="FIID01000017">
    <property type="protein sequence ID" value="CYW00639.1"/>
    <property type="molecule type" value="Genomic_DNA"/>
</dbReference>
<dbReference type="InterPro" id="IPR051212">
    <property type="entry name" value="Type-I_RE_S_subunit"/>
</dbReference>
<dbReference type="Gene3D" id="3.90.220.20">
    <property type="entry name" value="DNA methylase specificity domains"/>
    <property type="match status" value="2"/>
</dbReference>
<evidence type="ECO:0000256" key="4">
    <source>
        <dbReference type="ARBA" id="ARBA00038652"/>
    </source>
</evidence>
<dbReference type="PANTHER" id="PTHR43140">
    <property type="entry name" value="TYPE-1 RESTRICTION ENZYME ECOKI SPECIFICITY PROTEIN"/>
    <property type="match status" value="1"/>
</dbReference>
<evidence type="ECO:0000259" key="6">
    <source>
        <dbReference type="Pfam" id="PF01420"/>
    </source>
</evidence>
<dbReference type="Pfam" id="PF01420">
    <property type="entry name" value="Methylase_S"/>
    <property type="match status" value="2"/>
</dbReference>
<reference evidence="7 8" key="1">
    <citation type="submission" date="2016-02" db="EMBL/GenBank/DDBJ databases">
        <authorList>
            <consortium name="Pathogen Informatics"/>
        </authorList>
    </citation>
    <scope>NUCLEOTIDE SEQUENCE [LARGE SCALE GENOMIC DNA]</scope>
    <source>
        <strain evidence="7 8">LSS8</strain>
    </source>
</reference>
<evidence type="ECO:0000313" key="8">
    <source>
        <dbReference type="Proteomes" id="UP000072933"/>
    </source>
</evidence>
<proteinExistence type="inferred from homology"/>
<dbReference type="InterPro" id="IPR044946">
    <property type="entry name" value="Restrct_endonuc_typeI_TRD_sf"/>
</dbReference>
<feature type="domain" description="Type I restriction modification DNA specificity" evidence="6">
    <location>
        <begin position="85"/>
        <end position="254"/>
    </location>
</feature>
<keyword evidence="3" id="KW-0238">DNA-binding</keyword>
<dbReference type="SUPFAM" id="SSF116734">
    <property type="entry name" value="DNA methylase specificity domain"/>
    <property type="match status" value="2"/>
</dbReference>
<evidence type="ECO:0000256" key="5">
    <source>
        <dbReference type="SAM" id="Coils"/>
    </source>
</evidence>
<gene>
    <name evidence="7" type="ORF">ERS132370_01528</name>
</gene>
<dbReference type="PANTHER" id="PTHR43140:SF1">
    <property type="entry name" value="TYPE I RESTRICTION ENZYME ECOKI SPECIFICITY SUBUNIT"/>
    <property type="match status" value="1"/>
</dbReference>
<evidence type="ECO:0000256" key="1">
    <source>
        <dbReference type="ARBA" id="ARBA00010923"/>
    </source>
</evidence>
<dbReference type="InterPro" id="IPR000055">
    <property type="entry name" value="Restrct_endonuc_typeI_TRD"/>
</dbReference>